<feature type="region of interest" description="Disordered" evidence="1">
    <location>
        <begin position="437"/>
        <end position="512"/>
    </location>
</feature>
<comment type="caution">
    <text evidence="3">The sequence shown here is derived from an EMBL/GenBank/DDBJ whole genome shotgun (WGS) entry which is preliminary data.</text>
</comment>
<feature type="region of interest" description="Disordered" evidence="1">
    <location>
        <begin position="237"/>
        <end position="344"/>
    </location>
</feature>
<feature type="compositionally biased region" description="Basic and acidic residues" evidence="1">
    <location>
        <begin position="499"/>
        <end position="512"/>
    </location>
</feature>
<feature type="region of interest" description="Disordered" evidence="1">
    <location>
        <begin position="140"/>
        <end position="221"/>
    </location>
</feature>
<gene>
    <name evidence="3" type="ORF">RDB_LOCUS1022</name>
</gene>
<feature type="region of interest" description="Disordered" evidence="1">
    <location>
        <begin position="1"/>
        <end position="34"/>
    </location>
</feature>
<reference evidence="3" key="1">
    <citation type="submission" date="2021-01" db="EMBL/GenBank/DDBJ databases">
        <authorList>
            <person name="Kaushik A."/>
        </authorList>
    </citation>
    <scope>NUCLEOTIDE SEQUENCE</scope>
    <source>
        <strain evidence="3">AG4-R118</strain>
    </source>
</reference>
<dbReference type="Pfam" id="PF20149">
    <property type="entry name" value="DUF6532"/>
    <property type="match status" value="1"/>
</dbReference>
<evidence type="ECO:0000259" key="2">
    <source>
        <dbReference type="Pfam" id="PF20149"/>
    </source>
</evidence>
<evidence type="ECO:0000313" key="3">
    <source>
        <dbReference type="EMBL" id="CAE6396686.1"/>
    </source>
</evidence>
<feature type="region of interest" description="Disordered" evidence="1">
    <location>
        <begin position="411"/>
        <end position="430"/>
    </location>
</feature>
<feature type="compositionally biased region" description="Basic and acidic residues" evidence="1">
    <location>
        <begin position="12"/>
        <end position="34"/>
    </location>
</feature>
<organism evidence="3 4">
    <name type="scientific">Rhizoctonia solani</name>
    <dbReference type="NCBI Taxonomy" id="456999"/>
    <lineage>
        <taxon>Eukaryota</taxon>
        <taxon>Fungi</taxon>
        <taxon>Dikarya</taxon>
        <taxon>Basidiomycota</taxon>
        <taxon>Agaricomycotina</taxon>
        <taxon>Agaricomycetes</taxon>
        <taxon>Cantharellales</taxon>
        <taxon>Ceratobasidiaceae</taxon>
        <taxon>Rhizoctonia</taxon>
    </lineage>
</organism>
<feature type="compositionally biased region" description="Low complexity" evidence="1">
    <location>
        <begin position="241"/>
        <end position="257"/>
    </location>
</feature>
<feature type="compositionally biased region" description="Polar residues" evidence="1">
    <location>
        <begin position="172"/>
        <end position="181"/>
    </location>
</feature>
<feature type="compositionally biased region" description="Polar residues" evidence="1">
    <location>
        <begin position="474"/>
        <end position="498"/>
    </location>
</feature>
<protein>
    <recommendedName>
        <fullName evidence="2">DUF6532 domain-containing protein</fullName>
    </recommendedName>
</protein>
<feature type="domain" description="DUF6532" evidence="2">
    <location>
        <begin position="554"/>
        <end position="719"/>
    </location>
</feature>
<evidence type="ECO:0000313" key="4">
    <source>
        <dbReference type="Proteomes" id="UP000663888"/>
    </source>
</evidence>
<evidence type="ECO:0000256" key="1">
    <source>
        <dbReference type="SAM" id="MobiDB-lite"/>
    </source>
</evidence>
<dbReference type="AlphaFoldDB" id="A0A8H2WLC6"/>
<feature type="compositionally biased region" description="Low complexity" evidence="1">
    <location>
        <begin position="444"/>
        <end position="464"/>
    </location>
</feature>
<feature type="compositionally biased region" description="Polar residues" evidence="1">
    <location>
        <begin position="205"/>
        <end position="214"/>
    </location>
</feature>
<name>A0A8H2WLC6_9AGAM</name>
<dbReference type="InterPro" id="IPR045341">
    <property type="entry name" value="DUF6532"/>
</dbReference>
<accession>A0A8H2WLC6</accession>
<sequence length="773" mass="85771">MSQVEPASTRRPTRELKKTPKQKQIDEEKALKDKQIAERTLEKQSQNSNDPNYELIRKIAHCTGKNYAGRNLSAEELQGILDDPKANTTLGANNESTTKGLKVDQPAFAPYYPGISFGGNLDANQSSASTPTRLYPFKGASKRARSAPIDSPSVKKRRTQGSLVPPAATCHYSPTTKTDATTFYGGTPTRPRRPPRLTSREVTPLASTRSTTIMGGTPQRPIQARVRAGSRLKILQVHSQPLPKSTNPTKPKPTSASNSLKADPPHATAVSASAPNTSRHHSKSSERFSLPSHPMSPTSSALASPKMGLSSTDHPISLPPAKGKDRAQSSGTIPLQPAAHLSKNPASDLLNRLISERDTITNNLRAEMTVWQSRFHEVVKGKPLPPDLDALAKRVLELRERYQAIVQKISKVSEQSTQPNTKSGNLNRAHTMTTGLNITRSERPNNSSHNSSASPSTASPSTSAMHGSPRSRLVSPSDSLGMQKQRSNNEGQSGYHNDQQSDHGQRSEKEKRNKPILADFSHQDARVLTLAKTYALARLLARGIFKYHPSDAGPKLEREESVYRKAWDSACLELHVDRPYRTIFGKWMGQRRSTFINHSAKLLRPIVDNHLDFTTKHPQRNIAISRAASGRGCHKEENGRAFQSPLLHRGIHALLFDSSHPYGVLCPELFRCIPSRLIAYVCAILQYIVNGYRKGPWNNDRLSASTQAAFFRQFLKDYEKEENRSENTRAWGRKYRKQIYTDGQTLYEAAKPIEDPMPEAEGTWSSDMEMDFA</sequence>
<dbReference type="EMBL" id="CAJMWX010000013">
    <property type="protein sequence ID" value="CAE6396686.1"/>
    <property type="molecule type" value="Genomic_DNA"/>
</dbReference>
<dbReference type="Proteomes" id="UP000663888">
    <property type="component" value="Unassembled WGS sequence"/>
</dbReference>
<proteinExistence type="predicted"/>